<keyword evidence="1" id="KW-0479">Metal-binding</keyword>
<organism evidence="5 6">
    <name type="scientific">Chytriomyces confervae</name>
    <dbReference type="NCBI Taxonomy" id="246404"/>
    <lineage>
        <taxon>Eukaryota</taxon>
        <taxon>Fungi</taxon>
        <taxon>Fungi incertae sedis</taxon>
        <taxon>Chytridiomycota</taxon>
        <taxon>Chytridiomycota incertae sedis</taxon>
        <taxon>Chytridiomycetes</taxon>
        <taxon>Chytridiales</taxon>
        <taxon>Chytriomycetaceae</taxon>
        <taxon>Chytriomyces</taxon>
    </lineage>
</organism>
<feature type="domain" description="CCHC-type" evidence="4">
    <location>
        <begin position="1059"/>
        <end position="1074"/>
    </location>
</feature>
<feature type="compositionally biased region" description="Polar residues" evidence="3">
    <location>
        <begin position="62"/>
        <end position="92"/>
    </location>
</feature>
<feature type="region of interest" description="Disordered" evidence="3">
    <location>
        <begin position="804"/>
        <end position="845"/>
    </location>
</feature>
<dbReference type="AlphaFoldDB" id="A0A507FPM0"/>
<sequence>MLVASREDTSSSLKHLSPSAREWVSLVVRQTLTTKDKDKDSKKSRTGSAAPSTSQPQSSNTRTHPQPLKQSATASHPTQSSSDGNANSTPNQMDDEMENDDDDDEVNDLVRFVFEQNAQNPWDERLFKWVMSNFDKYASFLRDSFVLPQDPRKSSIPMLAIAYAALMMQSSDAEGEKDKDRDLRMELDAGVRSLVLQTPDWQPIGALMAVVQIESGGRVSIADEHADILKRALAAVNAMPAPQPKLTNAAIGLELVGLMAAIKKDQDRFHTRIKNICDPYLCLTVKSMNSLFDFDDFITERFLNLSIGKLLKNRLDKSDTIYSFEDYWSQSTSSMATPAKAKGKKGSASAPANSTATSANLDVKTLDGLWDAYLQQASSAANICHELIAEESINEIIHAAEQLRSVLVVSLDDMVAQCKTVTDASMEVVVGTKENLAEFKTFLKTESELFKKTSADARASLQTLIRDLNKLYHVDSASTTPTVRGRLERTRNREFIKRMKAFETEQANYRGKLISDLEEFAESIQWDCLVLGVEVVGACLDVCDEDLEIEHDPVREDWLAQISNSPTVKKRDKMLLAYVDGVKFGLFEYVKAVGKLLLEALGRAGGDTSLNLKSLASPSKTPGALSAASSDGAAAAAAKKKKNKKKKKKSGASKDAAALAESEVAAGAEPSETDVKESSKGDKELGGESEADDSDEDEMDAAIPPQYVQKRQSDTLVPEGSAATASGSVSPEKPLVVPVWPKPSLLSNPQKSADAEWPVRSPGTSTSAESAAGESQSAPSTLPGPTASAESLLLGPLPTMQLLHPPNLFPSLQSPIDGKSPSHSLQQQQQQPPQSIFQLQSGQMQPPDFNEVQHLRMACARATHDIAKLQNDCGMFLREIHRLNAEVVHWKTMAEGLQQQQQLRSPLENKAQTESVLFTPFSNLPQSQSQPQQQQSQKQNSLSNNQFQTLFMGNYTNGGANTSGGGVTSALNGESAVPKVRGKSPISWRKPVVDLTPGGNSSSGGTGGFSNTSSSNAGNRWANSAIGGERRGRPPGLMSSPRDLNGERRAFARGMKELRCGNCGEVGHESKACKAPCRYSLSLTYVAGQRA</sequence>
<feature type="compositionally biased region" description="Low complexity" evidence="3">
    <location>
        <begin position="821"/>
        <end position="841"/>
    </location>
</feature>
<feature type="compositionally biased region" description="Basic residues" evidence="3">
    <location>
        <begin position="638"/>
        <end position="651"/>
    </location>
</feature>
<dbReference type="PANTHER" id="PTHR12460:SF0">
    <property type="entry name" value="CID DOMAIN-CONTAINING PROTEIN-RELATED"/>
    <property type="match status" value="1"/>
</dbReference>
<feature type="region of interest" description="Disordered" evidence="3">
    <location>
        <begin position="921"/>
        <end position="941"/>
    </location>
</feature>
<dbReference type="GO" id="GO:0000993">
    <property type="term" value="F:RNA polymerase II complex binding"/>
    <property type="evidence" value="ECO:0007669"/>
    <property type="project" value="TreeGrafter"/>
</dbReference>
<dbReference type="Proteomes" id="UP000320333">
    <property type="component" value="Unassembled WGS sequence"/>
</dbReference>
<feature type="compositionally biased region" description="Low complexity" evidence="3">
    <location>
        <begin position="1009"/>
        <end position="1019"/>
    </location>
</feature>
<feature type="compositionally biased region" description="Low complexity" evidence="3">
    <location>
        <begin position="48"/>
        <end position="61"/>
    </location>
</feature>
<feature type="compositionally biased region" description="Low complexity" evidence="3">
    <location>
        <begin position="761"/>
        <end position="780"/>
    </location>
</feature>
<dbReference type="PROSITE" id="PS50158">
    <property type="entry name" value="ZF_CCHC"/>
    <property type="match status" value="1"/>
</dbReference>
<keyword evidence="6" id="KW-1185">Reference proteome</keyword>
<dbReference type="EMBL" id="QEAP01000007">
    <property type="protein sequence ID" value="TPX78234.1"/>
    <property type="molecule type" value="Genomic_DNA"/>
</dbReference>
<evidence type="ECO:0000256" key="1">
    <source>
        <dbReference type="PROSITE-ProRule" id="PRU00047"/>
    </source>
</evidence>
<feature type="region of interest" description="Disordered" evidence="3">
    <location>
        <begin position="966"/>
        <end position="1044"/>
    </location>
</feature>
<feature type="region of interest" description="Disordered" evidence="3">
    <location>
        <begin position="1"/>
        <end position="103"/>
    </location>
</feature>
<keyword evidence="1" id="KW-0862">Zinc</keyword>
<dbReference type="InterPro" id="IPR001878">
    <property type="entry name" value="Znf_CCHC"/>
</dbReference>
<feature type="compositionally biased region" description="Acidic residues" evidence="3">
    <location>
        <begin position="93"/>
        <end position="103"/>
    </location>
</feature>
<dbReference type="PANTHER" id="PTHR12460">
    <property type="entry name" value="CYCLIN-DEPENDENT KINASE INHIBITOR-RELATED PROTEIN"/>
    <property type="match status" value="1"/>
</dbReference>
<accession>A0A507FPM0</accession>
<evidence type="ECO:0000256" key="3">
    <source>
        <dbReference type="SAM" id="MobiDB-lite"/>
    </source>
</evidence>
<evidence type="ECO:0000313" key="5">
    <source>
        <dbReference type="EMBL" id="TPX78234.1"/>
    </source>
</evidence>
<feature type="region of interest" description="Disordered" evidence="3">
    <location>
        <begin position="638"/>
        <end position="791"/>
    </location>
</feature>
<feature type="compositionally biased region" description="Basic and acidic residues" evidence="3">
    <location>
        <begin position="673"/>
        <end position="686"/>
    </location>
</feature>
<feature type="coiled-coil region" evidence="2">
    <location>
        <begin position="852"/>
        <end position="886"/>
    </location>
</feature>
<dbReference type="GO" id="GO:0003676">
    <property type="term" value="F:nucleic acid binding"/>
    <property type="evidence" value="ECO:0007669"/>
    <property type="project" value="InterPro"/>
</dbReference>
<keyword evidence="1" id="KW-0863">Zinc-finger</keyword>
<feature type="compositionally biased region" description="Low complexity" evidence="3">
    <location>
        <begin position="653"/>
        <end position="669"/>
    </location>
</feature>
<evidence type="ECO:0000313" key="6">
    <source>
        <dbReference type="Proteomes" id="UP000320333"/>
    </source>
</evidence>
<evidence type="ECO:0000256" key="2">
    <source>
        <dbReference type="SAM" id="Coils"/>
    </source>
</evidence>
<reference evidence="5 6" key="1">
    <citation type="journal article" date="2019" name="Sci. Rep.">
        <title>Comparative genomics of chytrid fungi reveal insights into the obligate biotrophic and pathogenic lifestyle of Synchytrium endobioticum.</title>
        <authorList>
            <person name="van de Vossenberg B.T.L.H."/>
            <person name="Warris S."/>
            <person name="Nguyen H.D.T."/>
            <person name="van Gent-Pelzer M.P.E."/>
            <person name="Joly D.L."/>
            <person name="van de Geest H.C."/>
            <person name="Bonants P.J.M."/>
            <person name="Smith D.S."/>
            <person name="Levesque C.A."/>
            <person name="van der Lee T.A.J."/>
        </authorList>
    </citation>
    <scope>NUCLEOTIDE SEQUENCE [LARGE SCALE GENOMIC DNA]</scope>
    <source>
        <strain evidence="5 6">CBS 675.73</strain>
    </source>
</reference>
<protein>
    <recommendedName>
        <fullName evidence="4">CCHC-type domain-containing protein</fullName>
    </recommendedName>
</protein>
<comment type="caution">
    <text evidence="5">The sequence shown here is derived from an EMBL/GenBank/DDBJ whole genome shotgun (WGS) entry which is preliminary data.</text>
</comment>
<dbReference type="GO" id="GO:0031124">
    <property type="term" value="P:mRNA 3'-end processing"/>
    <property type="evidence" value="ECO:0007669"/>
    <property type="project" value="TreeGrafter"/>
</dbReference>
<name>A0A507FPM0_9FUNG</name>
<feature type="compositionally biased region" description="Acidic residues" evidence="3">
    <location>
        <begin position="687"/>
        <end position="700"/>
    </location>
</feature>
<dbReference type="OrthoDB" id="2148641at2759"/>
<evidence type="ECO:0000259" key="4">
    <source>
        <dbReference type="PROSITE" id="PS50158"/>
    </source>
</evidence>
<keyword evidence="2" id="KW-0175">Coiled coil</keyword>
<proteinExistence type="predicted"/>
<feature type="compositionally biased region" description="Basic and acidic residues" evidence="3">
    <location>
        <begin position="34"/>
        <end position="43"/>
    </location>
</feature>
<gene>
    <name evidence="5" type="ORF">CcCBS67573_g00538</name>
</gene>
<dbReference type="GO" id="GO:0008270">
    <property type="term" value="F:zinc ion binding"/>
    <property type="evidence" value="ECO:0007669"/>
    <property type="project" value="UniProtKB-KW"/>
</dbReference>